<proteinExistence type="predicted"/>
<dbReference type="InterPro" id="IPR011250">
    <property type="entry name" value="OMP/PagP_B-barrel"/>
</dbReference>
<dbReference type="EMBL" id="VBRY01000013">
    <property type="protein sequence ID" value="TLS65707.1"/>
    <property type="molecule type" value="Genomic_DNA"/>
</dbReference>
<accession>A0A5R9GN54</accession>
<dbReference type="AlphaFoldDB" id="A0A5R9GN54"/>
<evidence type="ECO:0000259" key="3">
    <source>
        <dbReference type="Pfam" id="PF13505"/>
    </source>
</evidence>
<feature type="domain" description="Outer membrane protein beta-barrel" evidence="3">
    <location>
        <begin position="12"/>
        <end position="175"/>
    </location>
</feature>
<keyword evidence="1 2" id="KW-0732">Signal</keyword>
<dbReference type="SUPFAM" id="SSF56925">
    <property type="entry name" value="OMPA-like"/>
    <property type="match status" value="1"/>
</dbReference>
<evidence type="ECO:0000256" key="2">
    <source>
        <dbReference type="SAM" id="SignalP"/>
    </source>
</evidence>
<sequence length="204" mass="21128">MKKVIASAAFGLAIAGMASSAQAQDIAYYAGLGAGAVSVDYKATGIDQKNASVGAFLRFGADVNEYFGAELRVGMTGNDKKSYAAGVVGASATDLSFSSPVFVSYLGKFKYPVSSDVDLYMLAGATTARIKGKSASAAGTFTQTQLKTGLSLGAGVDYHMDNKISVGGEWTQYMFPVKLNQGAVFAAGSKARMWGVVGTVGYHF</sequence>
<feature type="signal peptide" evidence="2">
    <location>
        <begin position="1"/>
        <end position="23"/>
    </location>
</feature>
<organism evidence="4 5">
    <name type="scientific">Mariprofundus erugo</name>
    <dbReference type="NCBI Taxonomy" id="2528639"/>
    <lineage>
        <taxon>Bacteria</taxon>
        <taxon>Pseudomonadati</taxon>
        <taxon>Pseudomonadota</taxon>
        <taxon>Candidatius Mariprofundia</taxon>
        <taxon>Mariprofundales</taxon>
        <taxon>Mariprofundaceae</taxon>
        <taxon>Mariprofundus</taxon>
    </lineage>
</organism>
<comment type="caution">
    <text evidence="4">The sequence shown here is derived from an EMBL/GenBank/DDBJ whole genome shotgun (WGS) entry which is preliminary data.</text>
</comment>
<evidence type="ECO:0000313" key="4">
    <source>
        <dbReference type="EMBL" id="TLS65707.1"/>
    </source>
</evidence>
<dbReference type="Pfam" id="PF13505">
    <property type="entry name" value="OMP_b-brl"/>
    <property type="match status" value="1"/>
</dbReference>
<reference evidence="4 5" key="1">
    <citation type="journal article" date="2019" name="Appl. Environ. Microbiol.">
        <title>Environmental Evidence and Genomic Insight of Iron-oxidizing Bacteria Preference Towards More Corrosion Resistant Stainless Steel at Higher Salinities.</title>
        <authorList>
            <person name="Garrison C.E."/>
            <person name="Price K.A."/>
            <person name="Field E.K."/>
        </authorList>
    </citation>
    <scope>NUCLEOTIDE SEQUENCE [LARGE SCALE GENOMIC DNA]</scope>
    <source>
        <strain evidence="4 5">P3</strain>
    </source>
</reference>
<dbReference type="RefSeq" id="WP_138240085.1">
    <property type="nucleotide sequence ID" value="NZ_VBRY01000013.1"/>
</dbReference>
<evidence type="ECO:0000256" key="1">
    <source>
        <dbReference type="ARBA" id="ARBA00022729"/>
    </source>
</evidence>
<evidence type="ECO:0000313" key="5">
    <source>
        <dbReference type="Proteomes" id="UP000306585"/>
    </source>
</evidence>
<gene>
    <name evidence="4" type="ORF">FEF65_12080</name>
</gene>
<keyword evidence="5" id="KW-1185">Reference proteome</keyword>
<dbReference type="Gene3D" id="2.40.160.20">
    <property type="match status" value="1"/>
</dbReference>
<protein>
    <submittedName>
        <fullName evidence="4">Porin family protein</fullName>
    </submittedName>
</protein>
<dbReference type="InterPro" id="IPR027385">
    <property type="entry name" value="Beta-barrel_OMP"/>
</dbReference>
<name>A0A5R9GN54_9PROT</name>
<dbReference type="Proteomes" id="UP000306585">
    <property type="component" value="Unassembled WGS sequence"/>
</dbReference>
<feature type="chain" id="PRO_5024397107" evidence="2">
    <location>
        <begin position="24"/>
        <end position="204"/>
    </location>
</feature>
<dbReference type="OrthoDB" id="6115907at2"/>